<gene>
    <name evidence="4" type="ORF">ACFPTP_15185</name>
</gene>
<dbReference type="Gene3D" id="2.70.70.10">
    <property type="entry name" value="Glucose Permease (Domain IIA)"/>
    <property type="match status" value="1"/>
</dbReference>
<dbReference type="EC" id="3.4.24.-" evidence="4"/>
<feature type="domain" description="M23ase beta-sheet core" evidence="3">
    <location>
        <begin position="208"/>
        <end position="307"/>
    </location>
</feature>
<evidence type="ECO:0000313" key="4">
    <source>
        <dbReference type="EMBL" id="MFC5604576.1"/>
    </source>
</evidence>
<dbReference type="RefSeq" id="WP_381446483.1">
    <property type="nucleotide sequence ID" value="NZ_JBHSNP010000028.1"/>
</dbReference>
<proteinExistence type="predicted"/>
<protein>
    <submittedName>
        <fullName evidence="4">M23 family metallopeptidase</fullName>
        <ecNumber evidence="4">3.4.24.-</ecNumber>
    </submittedName>
</protein>
<keyword evidence="5" id="KW-1185">Reference proteome</keyword>
<dbReference type="InterPro" id="IPR023346">
    <property type="entry name" value="Lysozyme-like_dom_sf"/>
</dbReference>
<keyword evidence="1 2" id="KW-0732">Signal</keyword>
<evidence type="ECO:0000256" key="2">
    <source>
        <dbReference type="SAM" id="SignalP"/>
    </source>
</evidence>
<evidence type="ECO:0000259" key="3">
    <source>
        <dbReference type="Pfam" id="PF01551"/>
    </source>
</evidence>
<dbReference type="SUPFAM" id="SSF51261">
    <property type="entry name" value="Duplicated hybrid motif"/>
    <property type="match status" value="1"/>
</dbReference>
<comment type="caution">
    <text evidence="4">The sequence shown here is derived from an EMBL/GenBank/DDBJ whole genome shotgun (WGS) entry which is preliminary data.</text>
</comment>
<evidence type="ECO:0000313" key="5">
    <source>
        <dbReference type="Proteomes" id="UP001596071"/>
    </source>
</evidence>
<dbReference type="Pfam" id="PF01551">
    <property type="entry name" value="Peptidase_M23"/>
    <property type="match status" value="1"/>
</dbReference>
<reference evidence="5" key="1">
    <citation type="journal article" date="2019" name="Int. J. Syst. Evol. Microbiol.">
        <title>The Global Catalogue of Microorganisms (GCM) 10K type strain sequencing project: providing services to taxonomists for standard genome sequencing and annotation.</title>
        <authorList>
            <consortium name="The Broad Institute Genomics Platform"/>
            <consortium name="The Broad Institute Genome Sequencing Center for Infectious Disease"/>
            <person name="Wu L."/>
            <person name="Ma J."/>
        </authorList>
    </citation>
    <scope>NUCLEOTIDE SEQUENCE [LARGE SCALE GENOMIC DNA]</scope>
    <source>
        <strain evidence="5">KACC 11299</strain>
    </source>
</reference>
<dbReference type="InterPro" id="IPR016047">
    <property type="entry name" value="M23ase_b-sheet_dom"/>
</dbReference>
<dbReference type="InterPro" id="IPR050570">
    <property type="entry name" value="Cell_wall_metabolism_enzyme"/>
</dbReference>
<accession>A0ABW0U1R9</accession>
<sequence length="326" mass="37228">MRIHHLIGSLCALTFLCLPHNIASASDQRTEEEIVEERMGLYLQFSSESVPWHHLAAIDQYERNIQQVRNDLPKSEGPISIHFSMEDWFGIWNPDLTDTSPDTIAFFGGFGTDGNGDGIADRSDPADVLMAMYSHLAMYGPDEDKFKAALWHYYKRETTVNQIMTIAKLYKHFETVELDKHVFPIPKGHNYSYRSTWGSKRGWGGRRIHEGTDIFAGYGVPVVATSYGIIEVMGWNEYGGWRIGIRDNHNTYHYFAHLAYFDKGIKEGDIVEPGTLLGFVGSSGYGKEGTSGKFPPHLHYGLYKYNGRIEWAFDPYPALRNWERQQ</sequence>
<dbReference type="Proteomes" id="UP001596071">
    <property type="component" value="Unassembled WGS sequence"/>
</dbReference>
<dbReference type="InterPro" id="IPR011055">
    <property type="entry name" value="Dup_hybrid_motif"/>
</dbReference>
<feature type="chain" id="PRO_5046006946" evidence="2">
    <location>
        <begin position="26"/>
        <end position="326"/>
    </location>
</feature>
<dbReference type="PANTHER" id="PTHR21666">
    <property type="entry name" value="PEPTIDASE-RELATED"/>
    <property type="match status" value="1"/>
</dbReference>
<dbReference type="EMBL" id="JBHSNP010000028">
    <property type="protein sequence ID" value="MFC5604576.1"/>
    <property type="molecule type" value="Genomic_DNA"/>
</dbReference>
<dbReference type="PANTHER" id="PTHR21666:SF289">
    <property type="entry name" value="L-ALA--D-GLU ENDOPEPTIDASE"/>
    <property type="match status" value="1"/>
</dbReference>
<name>A0ABW0U1R9_9BACL</name>
<dbReference type="SUPFAM" id="SSF53955">
    <property type="entry name" value="Lysozyme-like"/>
    <property type="match status" value="1"/>
</dbReference>
<evidence type="ECO:0000256" key="1">
    <source>
        <dbReference type="ARBA" id="ARBA00022729"/>
    </source>
</evidence>
<organism evidence="4 5">
    <name type="scientific">Sporosarcina koreensis</name>
    <dbReference type="NCBI Taxonomy" id="334735"/>
    <lineage>
        <taxon>Bacteria</taxon>
        <taxon>Bacillati</taxon>
        <taxon>Bacillota</taxon>
        <taxon>Bacilli</taxon>
        <taxon>Bacillales</taxon>
        <taxon>Caryophanaceae</taxon>
        <taxon>Sporosarcina</taxon>
    </lineage>
</organism>
<keyword evidence="4" id="KW-0378">Hydrolase</keyword>
<feature type="signal peptide" evidence="2">
    <location>
        <begin position="1"/>
        <end position="25"/>
    </location>
</feature>
<dbReference type="GO" id="GO:0016787">
    <property type="term" value="F:hydrolase activity"/>
    <property type="evidence" value="ECO:0007669"/>
    <property type="project" value="UniProtKB-KW"/>
</dbReference>
<dbReference type="CDD" id="cd12797">
    <property type="entry name" value="M23_peptidase"/>
    <property type="match status" value="1"/>
</dbReference>